<evidence type="ECO:0000256" key="1">
    <source>
        <dbReference type="SAM" id="Phobius"/>
    </source>
</evidence>
<protein>
    <submittedName>
        <fullName evidence="2">Uncharacterized protein</fullName>
    </submittedName>
</protein>
<reference evidence="2" key="1">
    <citation type="submission" date="2015-07" db="EMBL/GenBank/DDBJ databases">
        <title>MeaNS - Measles Nucleotide Surveillance Program.</title>
        <authorList>
            <person name="Tran T."/>
            <person name="Druce J."/>
        </authorList>
    </citation>
    <scope>NUCLEOTIDE SEQUENCE</scope>
    <source>
        <strain evidence="2">UCB-OBI-ISO-001</strain>
        <tissue evidence="2">Gonad</tissue>
    </source>
</reference>
<gene>
    <name evidence="2" type="ORF">OCBIM_22000901mg</name>
</gene>
<name>A0A0L8IGC9_OCTBM</name>
<evidence type="ECO:0000313" key="2">
    <source>
        <dbReference type="EMBL" id="KOG00557.1"/>
    </source>
</evidence>
<keyword evidence="1" id="KW-1133">Transmembrane helix</keyword>
<keyword evidence="1" id="KW-0812">Transmembrane</keyword>
<feature type="transmembrane region" description="Helical" evidence="1">
    <location>
        <begin position="44"/>
        <end position="62"/>
    </location>
</feature>
<dbReference type="EMBL" id="KQ415781">
    <property type="protein sequence ID" value="KOG00557.1"/>
    <property type="molecule type" value="Genomic_DNA"/>
</dbReference>
<proteinExistence type="predicted"/>
<organism evidence="2">
    <name type="scientific">Octopus bimaculoides</name>
    <name type="common">California two-spotted octopus</name>
    <dbReference type="NCBI Taxonomy" id="37653"/>
    <lineage>
        <taxon>Eukaryota</taxon>
        <taxon>Metazoa</taxon>
        <taxon>Spiralia</taxon>
        <taxon>Lophotrochozoa</taxon>
        <taxon>Mollusca</taxon>
        <taxon>Cephalopoda</taxon>
        <taxon>Coleoidea</taxon>
        <taxon>Octopodiformes</taxon>
        <taxon>Octopoda</taxon>
        <taxon>Incirrata</taxon>
        <taxon>Octopodidae</taxon>
        <taxon>Octopus</taxon>
    </lineage>
</organism>
<dbReference type="AlphaFoldDB" id="A0A0L8IGC9"/>
<sequence length="63" mass="7404">MQKSFNFSINYNKKIKTSERTAMTTVNILNEHTHLPFGNKLDSVNFYLFSSFMIIIIYFSAFV</sequence>
<accession>A0A0L8IGC9</accession>
<keyword evidence="1" id="KW-0472">Membrane</keyword>